<dbReference type="AlphaFoldDB" id="A0AAV7FAD2"/>
<gene>
    <name evidence="1" type="ORF">H6P81_002047</name>
</gene>
<dbReference type="EMBL" id="JAINDJ010000002">
    <property type="protein sequence ID" value="KAG9457539.1"/>
    <property type="molecule type" value="Genomic_DNA"/>
</dbReference>
<sequence>MFIDEAVFAQTKPSKLPPPGRLCTSRHFSRGSFVERIDENTFEFDSGWKLKKIVVKDCGAPIIAETTICGVHAKALSSWSAEAKPGSGGKLKTLTAVEGSVTSAQC</sequence>
<evidence type="ECO:0000313" key="1">
    <source>
        <dbReference type="EMBL" id="KAG9457539.1"/>
    </source>
</evidence>
<evidence type="ECO:0000313" key="2">
    <source>
        <dbReference type="Proteomes" id="UP000825729"/>
    </source>
</evidence>
<comment type="caution">
    <text evidence="1">The sequence shown here is derived from an EMBL/GenBank/DDBJ whole genome shotgun (WGS) entry which is preliminary data.</text>
</comment>
<reference evidence="1 2" key="1">
    <citation type="submission" date="2021-07" db="EMBL/GenBank/DDBJ databases">
        <title>The Aristolochia fimbriata genome: insights into angiosperm evolution, floral development and chemical biosynthesis.</title>
        <authorList>
            <person name="Jiao Y."/>
        </authorList>
    </citation>
    <scope>NUCLEOTIDE SEQUENCE [LARGE SCALE GENOMIC DNA]</scope>
    <source>
        <strain evidence="1">IBCAS-2021</strain>
        <tissue evidence="1">Leaf</tissue>
    </source>
</reference>
<protein>
    <submittedName>
        <fullName evidence="1">Uncharacterized protein</fullName>
    </submittedName>
</protein>
<proteinExistence type="predicted"/>
<name>A0AAV7FAD2_ARIFI</name>
<dbReference type="Proteomes" id="UP000825729">
    <property type="component" value="Unassembled WGS sequence"/>
</dbReference>
<accession>A0AAV7FAD2</accession>
<keyword evidence="2" id="KW-1185">Reference proteome</keyword>
<organism evidence="1 2">
    <name type="scientific">Aristolochia fimbriata</name>
    <name type="common">White veined hardy Dutchman's pipe vine</name>
    <dbReference type="NCBI Taxonomy" id="158543"/>
    <lineage>
        <taxon>Eukaryota</taxon>
        <taxon>Viridiplantae</taxon>
        <taxon>Streptophyta</taxon>
        <taxon>Embryophyta</taxon>
        <taxon>Tracheophyta</taxon>
        <taxon>Spermatophyta</taxon>
        <taxon>Magnoliopsida</taxon>
        <taxon>Magnoliidae</taxon>
        <taxon>Piperales</taxon>
        <taxon>Aristolochiaceae</taxon>
        <taxon>Aristolochia</taxon>
    </lineage>
</organism>